<dbReference type="GO" id="GO:0043488">
    <property type="term" value="P:regulation of mRNA stability"/>
    <property type="evidence" value="ECO:0007669"/>
    <property type="project" value="InterPro"/>
</dbReference>
<dbReference type="Proteomes" id="UP000031668">
    <property type="component" value="Unassembled WGS sequence"/>
</dbReference>
<dbReference type="Pfam" id="PF14608">
    <property type="entry name" value="zf-CCCH_2"/>
    <property type="match status" value="4"/>
</dbReference>
<dbReference type="InterPro" id="IPR040366">
    <property type="entry name" value="Nab2/ZC3H14"/>
</dbReference>
<evidence type="ECO:0000256" key="2">
    <source>
        <dbReference type="ARBA" id="ARBA00008423"/>
    </source>
</evidence>
<evidence type="ECO:0000256" key="5">
    <source>
        <dbReference type="ARBA" id="ARBA00022737"/>
    </source>
</evidence>
<evidence type="ECO:0000313" key="11">
    <source>
        <dbReference type="Proteomes" id="UP000031668"/>
    </source>
</evidence>
<dbReference type="PANTHER" id="PTHR14738">
    <property type="entry name" value="ZINC FINGER CCCH DOMAIN-CONTAINING PROTEIN 14"/>
    <property type="match status" value="1"/>
</dbReference>
<organism evidence="10 11">
    <name type="scientific">Thelohanellus kitauei</name>
    <name type="common">Myxosporean</name>
    <dbReference type="NCBI Taxonomy" id="669202"/>
    <lineage>
        <taxon>Eukaryota</taxon>
        <taxon>Metazoa</taxon>
        <taxon>Cnidaria</taxon>
        <taxon>Myxozoa</taxon>
        <taxon>Myxosporea</taxon>
        <taxon>Bivalvulida</taxon>
        <taxon>Platysporina</taxon>
        <taxon>Myxobolidae</taxon>
        <taxon>Thelohanellus</taxon>
    </lineage>
</organism>
<dbReference type="OrthoDB" id="5589010at2759"/>
<comment type="similarity">
    <text evidence="2">Belongs to the ZC3H14 family.</text>
</comment>
<evidence type="ECO:0000256" key="3">
    <source>
        <dbReference type="ARBA" id="ARBA00015071"/>
    </source>
</evidence>
<dbReference type="PANTHER" id="PTHR14738:SF29">
    <property type="entry name" value="ZINC FINGER CCCH DOMAIN-CONTAINING PROTEIN 14"/>
    <property type="match status" value="1"/>
</dbReference>
<dbReference type="GO" id="GO:0008143">
    <property type="term" value="F:poly(A) binding"/>
    <property type="evidence" value="ECO:0007669"/>
    <property type="project" value="InterPro"/>
</dbReference>
<feature type="compositionally biased region" description="Basic and acidic residues" evidence="9">
    <location>
        <begin position="96"/>
        <end position="111"/>
    </location>
</feature>
<evidence type="ECO:0000313" key="10">
    <source>
        <dbReference type="EMBL" id="KII71416.1"/>
    </source>
</evidence>
<feature type="region of interest" description="Disordered" evidence="9">
    <location>
        <begin position="95"/>
        <end position="116"/>
    </location>
</feature>
<dbReference type="AlphaFoldDB" id="A0A0C2MVL6"/>
<evidence type="ECO:0000256" key="8">
    <source>
        <dbReference type="ARBA" id="ARBA00023242"/>
    </source>
</evidence>
<dbReference type="Gene3D" id="4.10.1000.40">
    <property type="match status" value="1"/>
</dbReference>
<keyword evidence="6" id="KW-0863">Zinc-finger</keyword>
<evidence type="ECO:0000256" key="4">
    <source>
        <dbReference type="ARBA" id="ARBA00022723"/>
    </source>
</evidence>
<name>A0A0C2MVL6_THEKT</name>
<dbReference type="Gene3D" id="4.10.1000.30">
    <property type="match status" value="1"/>
</dbReference>
<evidence type="ECO:0000256" key="7">
    <source>
        <dbReference type="ARBA" id="ARBA00022833"/>
    </source>
</evidence>
<dbReference type="GO" id="GO:0008270">
    <property type="term" value="F:zinc ion binding"/>
    <property type="evidence" value="ECO:0007669"/>
    <property type="project" value="UniProtKB-KW"/>
</dbReference>
<dbReference type="EMBL" id="JWZT01001777">
    <property type="protein sequence ID" value="KII71416.1"/>
    <property type="molecule type" value="Genomic_DNA"/>
</dbReference>
<keyword evidence="7" id="KW-0862">Zinc</keyword>
<reference evidence="10 11" key="1">
    <citation type="journal article" date="2014" name="Genome Biol. Evol.">
        <title>The genome of the myxosporean Thelohanellus kitauei shows adaptations to nutrient acquisition within its fish host.</title>
        <authorList>
            <person name="Yang Y."/>
            <person name="Xiong J."/>
            <person name="Zhou Z."/>
            <person name="Huo F."/>
            <person name="Miao W."/>
            <person name="Ran C."/>
            <person name="Liu Y."/>
            <person name="Zhang J."/>
            <person name="Feng J."/>
            <person name="Wang M."/>
            <person name="Wang M."/>
            <person name="Wang L."/>
            <person name="Yao B."/>
        </authorList>
    </citation>
    <scope>NUCLEOTIDE SEQUENCE [LARGE SCALE GENOMIC DNA]</scope>
    <source>
        <strain evidence="10">Wuqing</strain>
    </source>
</reference>
<proteinExistence type="inferred from homology"/>
<comment type="caution">
    <text evidence="10">The sequence shown here is derived from an EMBL/GenBank/DDBJ whole genome shotgun (WGS) entry which is preliminary data.</text>
</comment>
<keyword evidence="5" id="KW-0677">Repeat</keyword>
<keyword evidence="11" id="KW-1185">Reference proteome</keyword>
<sequence>MMIRNKKDIELMKKDCEVFLGEHNDLFFQWYSPLSKRLNSLITPSCSSSQPRGQVSRNQGEKFQKDNGFFGVEPTSRFYVYNKVPSVVTSQQNIKVKSDSRISRSRNRSDDFDLPPGDLRHQIELKRVLRKAKEERSQPYPIPVVVQINGGTTVPGRCKYYPNCKNVSCSFQHPVVNCRLFPTCPHGRHCRYGHPLCKFNQRCKNNFCHFYHDPVPGQSNTQTFKTSGAKICKFGLNCANPGCPFIHNIIAVNDGTQLQPAANSFAIPQERFDNLTLGDVMRSDGFLPRGD</sequence>
<keyword evidence="4" id="KW-0479">Metal-binding</keyword>
<evidence type="ECO:0000256" key="6">
    <source>
        <dbReference type="ARBA" id="ARBA00022771"/>
    </source>
</evidence>
<comment type="subcellular location">
    <subcellularLocation>
        <location evidence="1">Nucleus</location>
    </subcellularLocation>
</comment>
<evidence type="ECO:0000256" key="1">
    <source>
        <dbReference type="ARBA" id="ARBA00004123"/>
    </source>
</evidence>
<gene>
    <name evidence="10" type="ORF">RF11_11522</name>
</gene>
<dbReference type="GO" id="GO:0005634">
    <property type="term" value="C:nucleus"/>
    <property type="evidence" value="ECO:0007669"/>
    <property type="project" value="UniProtKB-SubCell"/>
</dbReference>
<evidence type="ECO:0000256" key="9">
    <source>
        <dbReference type="SAM" id="MobiDB-lite"/>
    </source>
</evidence>
<accession>A0A0C2MVL6</accession>
<keyword evidence="8" id="KW-0539">Nucleus</keyword>
<protein>
    <recommendedName>
        <fullName evidence="3">Zinc finger CCCH domain-containing protein 14</fullName>
    </recommendedName>
</protein>
<dbReference type="GO" id="GO:0005737">
    <property type="term" value="C:cytoplasm"/>
    <property type="evidence" value="ECO:0007669"/>
    <property type="project" value="TreeGrafter"/>
</dbReference>